<evidence type="ECO:0000256" key="1">
    <source>
        <dbReference type="SAM" id="MobiDB-lite"/>
    </source>
</evidence>
<protein>
    <submittedName>
        <fullName evidence="2">Uncharacterized protein</fullName>
    </submittedName>
</protein>
<organism evidence="2 3">
    <name type="scientific">Riccia fluitans</name>
    <dbReference type="NCBI Taxonomy" id="41844"/>
    <lineage>
        <taxon>Eukaryota</taxon>
        <taxon>Viridiplantae</taxon>
        <taxon>Streptophyta</taxon>
        <taxon>Embryophyta</taxon>
        <taxon>Marchantiophyta</taxon>
        <taxon>Marchantiopsida</taxon>
        <taxon>Marchantiidae</taxon>
        <taxon>Marchantiales</taxon>
        <taxon>Ricciaceae</taxon>
        <taxon>Riccia</taxon>
    </lineage>
</organism>
<evidence type="ECO:0000313" key="2">
    <source>
        <dbReference type="EMBL" id="KAL2642664.1"/>
    </source>
</evidence>
<dbReference type="EMBL" id="JBHFFA010000002">
    <property type="protein sequence ID" value="KAL2642664.1"/>
    <property type="molecule type" value="Genomic_DNA"/>
</dbReference>
<proteinExistence type="predicted"/>
<comment type="caution">
    <text evidence="2">The sequence shown here is derived from an EMBL/GenBank/DDBJ whole genome shotgun (WGS) entry which is preliminary data.</text>
</comment>
<dbReference type="Proteomes" id="UP001605036">
    <property type="component" value="Unassembled WGS sequence"/>
</dbReference>
<sequence>MDAKNAAIEFFEDQGIPNTQVTIPPGRDVPLHSSDSKHVVEELNPSTRSKQEEVLEDPLMAIEEGSSDESGDEEGKKGARLFWHDHMIMALIEIMKEEHHRAEQEPDRARKESDKAQV</sequence>
<accession>A0ABD1Z6Y7</accession>
<name>A0ABD1Z6Y7_9MARC</name>
<gene>
    <name evidence="2" type="ORF">R1flu_010251</name>
</gene>
<evidence type="ECO:0000313" key="3">
    <source>
        <dbReference type="Proteomes" id="UP001605036"/>
    </source>
</evidence>
<keyword evidence="3" id="KW-1185">Reference proteome</keyword>
<dbReference type="AlphaFoldDB" id="A0ABD1Z6Y7"/>
<reference evidence="2 3" key="1">
    <citation type="submission" date="2024-09" db="EMBL/GenBank/DDBJ databases">
        <title>Chromosome-scale assembly of Riccia fluitans.</title>
        <authorList>
            <person name="Paukszto L."/>
            <person name="Sawicki J."/>
            <person name="Karawczyk K."/>
            <person name="Piernik-Szablinska J."/>
            <person name="Szczecinska M."/>
            <person name="Mazdziarz M."/>
        </authorList>
    </citation>
    <scope>NUCLEOTIDE SEQUENCE [LARGE SCALE GENOMIC DNA]</scope>
    <source>
        <strain evidence="2">Rf_01</strain>
        <tissue evidence="2">Aerial parts of the thallus</tissue>
    </source>
</reference>
<feature type="region of interest" description="Disordered" evidence="1">
    <location>
        <begin position="17"/>
        <end position="53"/>
    </location>
</feature>
<feature type="region of interest" description="Disordered" evidence="1">
    <location>
        <begin position="95"/>
        <end position="118"/>
    </location>
</feature>